<dbReference type="InterPro" id="IPR029045">
    <property type="entry name" value="ClpP/crotonase-like_dom_sf"/>
</dbReference>
<protein>
    <submittedName>
        <fullName evidence="8">C-terminal processing peptidase-3. Serine peptidase. MEROPS family S41A</fullName>
    </submittedName>
</protein>
<keyword evidence="2 5" id="KW-0645">Protease</keyword>
<evidence type="ECO:0000313" key="8">
    <source>
        <dbReference type="EMBL" id="ABJ83782.1"/>
    </source>
</evidence>
<proteinExistence type="inferred from homology"/>
<dbReference type="KEGG" id="sus:Acid_2796"/>
<dbReference type="Pfam" id="PF03572">
    <property type="entry name" value="Peptidase_S41"/>
    <property type="match status" value="1"/>
</dbReference>
<dbReference type="MEROPS" id="S41.004"/>
<dbReference type="CDD" id="cd07560">
    <property type="entry name" value="Peptidase_S41_CPP"/>
    <property type="match status" value="1"/>
</dbReference>
<dbReference type="PROSITE" id="PS50106">
    <property type="entry name" value="PDZ"/>
    <property type="match status" value="1"/>
</dbReference>
<name>Q023Q8_SOLUE</name>
<dbReference type="InterPro" id="IPR041489">
    <property type="entry name" value="PDZ_6"/>
</dbReference>
<evidence type="ECO:0000256" key="5">
    <source>
        <dbReference type="RuleBase" id="RU004404"/>
    </source>
</evidence>
<feature type="domain" description="PDZ" evidence="7">
    <location>
        <begin position="73"/>
        <end position="143"/>
    </location>
</feature>
<dbReference type="PANTHER" id="PTHR32060:SF22">
    <property type="entry name" value="CARBOXYL-TERMINAL-PROCESSING PEPTIDASE 3, CHLOROPLASTIC"/>
    <property type="match status" value="1"/>
</dbReference>
<accession>Q023Q8</accession>
<organism evidence="8">
    <name type="scientific">Solibacter usitatus (strain Ellin6076)</name>
    <dbReference type="NCBI Taxonomy" id="234267"/>
    <lineage>
        <taxon>Bacteria</taxon>
        <taxon>Pseudomonadati</taxon>
        <taxon>Acidobacteriota</taxon>
        <taxon>Terriglobia</taxon>
        <taxon>Bryobacterales</taxon>
        <taxon>Solibacteraceae</taxon>
        <taxon>Candidatus Solibacter</taxon>
    </lineage>
</organism>
<evidence type="ECO:0000256" key="6">
    <source>
        <dbReference type="SAM" id="MobiDB-lite"/>
    </source>
</evidence>
<gene>
    <name evidence="8" type="ordered locus">Acid_2796</name>
</gene>
<dbReference type="GO" id="GO:0008236">
    <property type="term" value="F:serine-type peptidase activity"/>
    <property type="evidence" value="ECO:0007669"/>
    <property type="project" value="UniProtKB-KW"/>
</dbReference>
<dbReference type="GO" id="GO:0006508">
    <property type="term" value="P:proteolysis"/>
    <property type="evidence" value="ECO:0007669"/>
    <property type="project" value="UniProtKB-KW"/>
</dbReference>
<keyword evidence="3 5" id="KW-0378">Hydrolase</keyword>
<dbReference type="Pfam" id="PF17820">
    <property type="entry name" value="PDZ_6"/>
    <property type="match status" value="1"/>
</dbReference>
<comment type="similarity">
    <text evidence="1 5">Belongs to the peptidase S41A family.</text>
</comment>
<dbReference type="SMART" id="SM00228">
    <property type="entry name" value="PDZ"/>
    <property type="match status" value="1"/>
</dbReference>
<evidence type="ECO:0000256" key="1">
    <source>
        <dbReference type="ARBA" id="ARBA00009179"/>
    </source>
</evidence>
<dbReference type="Gene3D" id="2.30.42.10">
    <property type="match status" value="1"/>
</dbReference>
<dbReference type="InterPro" id="IPR005151">
    <property type="entry name" value="Tail-specific_protease"/>
</dbReference>
<dbReference type="SUPFAM" id="SSF52096">
    <property type="entry name" value="ClpP/crotonase"/>
    <property type="match status" value="1"/>
</dbReference>
<reference evidence="8" key="1">
    <citation type="submission" date="2006-10" db="EMBL/GenBank/DDBJ databases">
        <title>Complete sequence of Solibacter usitatus Ellin6076.</title>
        <authorList>
            <consortium name="US DOE Joint Genome Institute"/>
            <person name="Copeland A."/>
            <person name="Lucas S."/>
            <person name="Lapidus A."/>
            <person name="Barry K."/>
            <person name="Detter J.C."/>
            <person name="Glavina del Rio T."/>
            <person name="Hammon N."/>
            <person name="Israni S."/>
            <person name="Dalin E."/>
            <person name="Tice H."/>
            <person name="Pitluck S."/>
            <person name="Thompson L.S."/>
            <person name="Brettin T."/>
            <person name="Bruce D."/>
            <person name="Han C."/>
            <person name="Tapia R."/>
            <person name="Gilna P."/>
            <person name="Schmutz J."/>
            <person name="Larimer F."/>
            <person name="Land M."/>
            <person name="Hauser L."/>
            <person name="Kyrpides N."/>
            <person name="Mikhailova N."/>
            <person name="Janssen P.H."/>
            <person name="Kuske C.R."/>
            <person name="Richardson P."/>
        </authorList>
    </citation>
    <scope>NUCLEOTIDE SEQUENCE</scope>
    <source>
        <strain evidence="8">Ellin6076</strain>
    </source>
</reference>
<evidence type="ECO:0000256" key="2">
    <source>
        <dbReference type="ARBA" id="ARBA00022670"/>
    </source>
</evidence>
<dbReference type="SUPFAM" id="SSF50156">
    <property type="entry name" value="PDZ domain-like"/>
    <property type="match status" value="1"/>
</dbReference>
<dbReference type="eggNOG" id="COG0793">
    <property type="taxonomic scope" value="Bacteria"/>
</dbReference>
<dbReference type="Gene3D" id="3.90.226.10">
    <property type="entry name" value="2-enoyl-CoA Hydratase, Chain A, domain 1"/>
    <property type="match status" value="1"/>
</dbReference>
<dbReference type="PANTHER" id="PTHR32060">
    <property type="entry name" value="TAIL-SPECIFIC PROTEASE"/>
    <property type="match status" value="1"/>
</dbReference>
<dbReference type="NCBIfam" id="TIGR00225">
    <property type="entry name" value="prc"/>
    <property type="match status" value="1"/>
</dbReference>
<feature type="region of interest" description="Disordered" evidence="6">
    <location>
        <begin position="351"/>
        <end position="379"/>
    </location>
</feature>
<dbReference type="AlphaFoldDB" id="Q023Q8"/>
<dbReference type="InterPro" id="IPR004447">
    <property type="entry name" value="Peptidase_S41A"/>
</dbReference>
<sequence length="485" mass="52458" precursor="true">MLRSTLVLLCTACLLSAQDDFEKQMRSVIGAYAIAAENAADPITSEQAFYAGAIPGLLRKLDPHSIFFDPEQFEQLKRMESSTSKGFGSVVSILPGRVIVLQTISGTPSQKAGLAPGDEILAINGYVIGQLDIEQLPQLLEQSRQRQARLDVRRPGVPGLMHFTLTPEEMQSPSVDRAFFLAAGIGYIRVSSFDEKTGQQIKAAIEKLGGDRLAGLVLDLRNNPGGVLGAAIETCSLFLKPGMKIVTVRGRHVPETTEVVPSIAAPYGFKLAILVNEKSASASEVVSGAMQDHDRATIIGVPSFGKGLVQSVFPLTQNTGLALTTALYYTPSGRSIQKPLDSAKFALGPTTAHPNAQSEFHTDKGRRVTGGGGIQPDFVVNPSPSNRLRAVLDASASFTNFATEYLRAHKVDADFEVTPELLDQFRVFLSDREIRPGLAEWLTERDFVSNRLKTELFNQAIGVEKGDEVEAQRDPVILKALEVIG</sequence>
<evidence type="ECO:0000259" key="7">
    <source>
        <dbReference type="PROSITE" id="PS50106"/>
    </source>
</evidence>
<dbReference type="InterPro" id="IPR036034">
    <property type="entry name" value="PDZ_sf"/>
</dbReference>
<evidence type="ECO:0000256" key="3">
    <source>
        <dbReference type="ARBA" id="ARBA00022801"/>
    </source>
</evidence>
<dbReference type="Gene3D" id="3.30.750.44">
    <property type="match status" value="1"/>
</dbReference>
<dbReference type="STRING" id="234267.Acid_2796"/>
<dbReference type="SMART" id="SM00245">
    <property type="entry name" value="TSPc"/>
    <property type="match status" value="1"/>
</dbReference>
<dbReference type="InParanoid" id="Q023Q8"/>
<dbReference type="HOGENOM" id="CLU_017295_2_1_0"/>
<evidence type="ECO:0000256" key="4">
    <source>
        <dbReference type="ARBA" id="ARBA00022825"/>
    </source>
</evidence>
<dbReference type="FunCoup" id="Q023Q8">
    <property type="interactions" value="277"/>
</dbReference>
<dbReference type="GO" id="GO:0004175">
    <property type="term" value="F:endopeptidase activity"/>
    <property type="evidence" value="ECO:0007669"/>
    <property type="project" value="TreeGrafter"/>
</dbReference>
<dbReference type="InterPro" id="IPR001478">
    <property type="entry name" value="PDZ"/>
</dbReference>
<dbReference type="OrthoDB" id="9812068at2"/>
<keyword evidence="4 5" id="KW-0720">Serine protease</keyword>
<dbReference type="EMBL" id="CP000473">
    <property type="protein sequence ID" value="ABJ83782.1"/>
    <property type="molecule type" value="Genomic_DNA"/>
</dbReference>